<dbReference type="PANTHER" id="PTHR43657">
    <property type="entry name" value="TRYPTOPHAN RNA-BINDING ATTENUATOR PROTEIN-LIKE PROTEIN"/>
    <property type="match status" value="1"/>
</dbReference>
<dbReference type="Proteomes" id="UP001500253">
    <property type="component" value="Unassembled WGS sequence"/>
</dbReference>
<dbReference type="RefSeq" id="WP_346176867.1">
    <property type="nucleotide sequence ID" value="NZ_BAAASD010000026.1"/>
</dbReference>
<organism evidence="2 3">
    <name type="scientific">Streptomyces cuspidosporus</name>
    <dbReference type="NCBI Taxonomy" id="66882"/>
    <lineage>
        <taxon>Bacteria</taxon>
        <taxon>Bacillati</taxon>
        <taxon>Actinomycetota</taxon>
        <taxon>Actinomycetes</taxon>
        <taxon>Kitasatosporales</taxon>
        <taxon>Streptomycetaceae</taxon>
        <taxon>Streptomyces</taxon>
    </lineage>
</organism>
<feature type="region of interest" description="Disordered" evidence="1">
    <location>
        <begin position="262"/>
        <end position="281"/>
    </location>
</feature>
<protein>
    <submittedName>
        <fullName evidence="2">TIGR00266 family protein</fullName>
    </submittedName>
</protein>
<dbReference type="Gene3D" id="3.60.160.10">
    <property type="entry name" value="Mitochondrial biogenesis AIM24"/>
    <property type="match status" value="1"/>
</dbReference>
<evidence type="ECO:0000313" key="2">
    <source>
        <dbReference type="EMBL" id="GAA2356868.1"/>
    </source>
</evidence>
<dbReference type="InterPro" id="IPR016031">
    <property type="entry name" value="Trp_RNA-bd_attenuator-like_dom"/>
</dbReference>
<name>A0ABP5TMX7_9ACTN</name>
<reference evidence="3" key="1">
    <citation type="journal article" date="2019" name="Int. J. Syst. Evol. Microbiol.">
        <title>The Global Catalogue of Microorganisms (GCM) 10K type strain sequencing project: providing services to taxonomists for standard genome sequencing and annotation.</title>
        <authorList>
            <consortium name="The Broad Institute Genomics Platform"/>
            <consortium name="The Broad Institute Genome Sequencing Center for Infectious Disease"/>
            <person name="Wu L."/>
            <person name="Ma J."/>
        </authorList>
    </citation>
    <scope>NUCLEOTIDE SEQUENCE [LARGE SCALE GENOMIC DNA]</scope>
    <source>
        <strain evidence="3">JCM 4316</strain>
    </source>
</reference>
<sequence length="281" mass="28362">MTLRQEIVGNAMQMAVCSLQPGQTVYCEAGKFLFKTSNVTMETRLSGPGAGSGGGQAPGGGNGGGNGGGGGGMGGMLRQAMGTAMQVGQRALAGESLAFQYFTSTGGEGTVGFAGVLPGEMRALELDGGRAWFAEKDAFVAAESTVEFGIAFQGGRTGRSGGEGFVLEKFTGRGTVIICGAGNFIDLNPADFGGRIEVDTGCIVAFEEGIQYGVQRIGGLNRQGLMNAVFGGEGLSLATLEGDGRVILQSLTMDGLANALKKAQGGDKQGPTGGLFSSRAG</sequence>
<evidence type="ECO:0000256" key="1">
    <source>
        <dbReference type="SAM" id="MobiDB-lite"/>
    </source>
</evidence>
<evidence type="ECO:0000313" key="3">
    <source>
        <dbReference type="Proteomes" id="UP001500253"/>
    </source>
</evidence>
<dbReference type="PANTHER" id="PTHR43657:SF1">
    <property type="entry name" value="ALTERED INHERITANCE OF MITOCHONDRIA PROTEIN 24, MITOCHONDRIAL"/>
    <property type="match status" value="1"/>
</dbReference>
<dbReference type="InterPro" id="IPR002838">
    <property type="entry name" value="AIM24"/>
</dbReference>
<comment type="caution">
    <text evidence="2">The sequence shown here is derived from an EMBL/GenBank/DDBJ whole genome shotgun (WGS) entry which is preliminary data.</text>
</comment>
<gene>
    <name evidence="2" type="ORF">GCM10010246_52780</name>
</gene>
<dbReference type="Pfam" id="PF01987">
    <property type="entry name" value="AIM24"/>
    <property type="match status" value="1"/>
</dbReference>
<feature type="compositionally biased region" description="Gly residues" evidence="1">
    <location>
        <begin position="48"/>
        <end position="74"/>
    </location>
</feature>
<accession>A0ABP5TMX7</accession>
<keyword evidence="3" id="KW-1185">Reference proteome</keyword>
<dbReference type="SUPFAM" id="SSF51219">
    <property type="entry name" value="TRAP-like"/>
    <property type="match status" value="1"/>
</dbReference>
<dbReference type="InterPro" id="IPR036983">
    <property type="entry name" value="AIM24_sf"/>
</dbReference>
<dbReference type="EMBL" id="BAAASD010000026">
    <property type="protein sequence ID" value="GAA2356868.1"/>
    <property type="molecule type" value="Genomic_DNA"/>
</dbReference>
<feature type="region of interest" description="Disordered" evidence="1">
    <location>
        <begin position="44"/>
        <end position="74"/>
    </location>
</feature>
<proteinExistence type="predicted"/>